<dbReference type="PANTHER" id="PTHR48022">
    <property type="entry name" value="PLASTIDIC GLUCOSE TRANSPORTER 4"/>
    <property type="match status" value="1"/>
</dbReference>
<keyword evidence="3 7" id="KW-0813">Transport</keyword>
<evidence type="ECO:0000256" key="5">
    <source>
        <dbReference type="ARBA" id="ARBA00022989"/>
    </source>
</evidence>
<comment type="subcellular location">
    <subcellularLocation>
        <location evidence="1">Membrane</location>
        <topology evidence="1">Multi-pass membrane protein</topology>
    </subcellularLocation>
</comment>
<accession>A0A9N9PTC0</accession>
<sequence length="530" mass="58948">MGYSSERNNGTRGNWKCILICFAMSLANFQTGYDGAAIGGFQAMVGFLKVYGFRDPKTRNGWNIATSTQQLMTSFLSVGSIMGVLLTPAFGRRFGRRPAVWIACAVTFLAAALQLGTTTLAGLYIGRILLGLSNGFLVTFSNSYITESSPAHLRGSLVSFFGVWVTFGALTASIIDNYTKEYKSKLCYQIPLALFYVVPTFLSIMLIFVPESPRWLLVQNRPDEARKSLERLRGNSLTPALLEEEFLEMQRGIGVERKLAQGRQFSDMFKGVDLRRTTLCLAACAAHAASGIWFIISYGTFFFQVIGYKNPFLASIYTKLGSMIGAMIGIYICLKWMGRRPMIILGHVMGAFFMLALAVSSSVATNTEAVATSAVACTVFFGFFYHGLSGALGYALLNEIVSSRLRDTTIGFSWAITHVFIWLITFTTPYFINTNELNVGPKYGYVWAVSNTITAIWFFFFLPEVKGRTLEEIDELFQNRVSVRDFPTYECISSTEARKAVTGESSEDYDASRTYSLKELNTPRVESFKV</sequence>
<reference evidence="10" key="1">
    <citation type="submission" date="2021-07" db="EMBL/GenBank/DDBJ databases">
        <authorList>
            <person name="Durling M."/>
        </authorList>
    </citation>
    <scope>NUCLEOTIDE SEQUENCE</scope>
</reference>
<feature type="transmembrane region" description="Helical" evidence="8">
    <location>
        <begin position="190"/>
        <end position="209"/>
    </location>
</feature>
<dbReference type="AlphaFoldDB" id="A0A9N9PTC0"/>
<dbReference type="SUPFAM" id="SSF103473">
    <property type="entry name" value="MFS general substrate transporter"/>
    <property type="match status" value="1"/>
</dbReference>
<name>A0A9N9PTC0_9HELO</name>
<proteinExistence type="inferred from homology"/>
<feature type="transmembrane region" description="Helical" evidence="8">
    <location>
        <begin position="444"/>
        <end position="462"/>
    </location>
</feature>
<dbReference type="GO" id="GO:0005351">
    <property type="term" value="F:carbohydrate:proton symporter activity"/>
    <property type="evidence" value="ECO:0007669"/>
    <property type="project" value="TreeGrafter"/>
</dbReference>
<dbReference type="InterPro" id="IPR036259">
    <property type="entry name" value="MFS_trans_sf"/>
</dbReference>
<evidence type="ECO:0000256" key="3">
    <source>
        <dbReference type="ARBA" id="ARBA00022448"/>
    </source>
</evidence>
<evidence type="ECO:0000259" key="9">
    <source>
        <dbReference type="PROSITE" id="PS50850"/>
    </source>
</evidence>
<evidence type="ECO:0000256" key="6">
    <source>
        <dbReference type="ARBA" id="ARBA00023136"/>
    </source>
</evidence>
<dbReference type="FunFam" id="1.20.1250.20:FF:000078">
    <property type="entry name" value="MFS maltose transporter, putative"/>
    <property type="match status" value="1"/>
</dbReference>
<dbReference type="InterPro" id="IPR003663">
    <property type="entry name" value="Sugar/inositol_transpt"/>
</dbReference>
<evidence type="ECO:0000313" key="10">
    <source>
        <dbReference type="EMBL" id="CAG8955040.1"/>
    </source>
</evidence>
<dbReference type="PROSITE" id="PS00217">
    <property type="entry name" value="SUGAR_TRANSPORT_2"/>
    <property type="match status" value="1"/>
</dbReference>
<dbReference type="InterPro" id="IPR050360">
    <property type="entry name" value="MFS_Sugar_Transporters"/>
</dbReference>
<dbReference type="PANTHER" id="PTHR48022:SF10">
    <property type="entry name" value="MAJOR FACILITATOR SUPERFAMILY (MFS) PROFILE DOMAIN-CONTAINING PROTEIN"/>
    <property type="match status" value="1"/>
</dbReference>
<dbReference type="InterPro" id="IPR005829">
    <property type="entry name" value="Sugar_transporter_CS"/>
</dbReference>
<feature type="transmembrane region" description="Helical" evidence="8">
    <location>
        <begin position="278"/>
        <end position="306"/>
    </location>
</feature>
<comment type="similarity">
    <text evidence="2 7">Belongs to the major facilitator superfamily. Sugar transporter (TC 2.A.1.1) family.</text>
</comment>
<dbReference type="Pfam" id="PF00083">
    <property type="entry name" value="Sugar_tr"/>
    <property type="match status" value="1"/>
</dbReference>
<evidence type="ECO:0000256" key="2">
    <source>
        <dbReference type="ARBA" id="ARBA00010992"/>
    </source>
</evidence>
<keyword evidence="5 8" id="KW-1133">Transmembrane helix</keyword>
<dbReference type="InterPro" id="IPR005828">
    <property type="entry name" value="MFS_sugar_transport-like"/>
</dbReference>
<dbReference type="EMBL" id="CAJVRL010000060">
    <property type="protein sequence ID" value="CAG8955040.1"/>
    <property type="molecule type" value="Genomic_DNA"/>
</dbReference>
<feature type="transmembrane region" description="Helical" evidence="8">
    <location>
        <begin position="409"/>
        <end position="432"/>
    </location>
</feature>
<gene>
    <name evidence="10" type="ORF">HYFRA_00007054</name>
</gene>
<feature type="domain" description="Major facilitator superfamily (MFS) profile" evidence="9">
    <location>
        <begin position="20"/>
        <end position="466"/>
    </location>
</feature>
<feature type="transmembrane region" description="Helical" evidence="8">
    <location>
        <begin position="98"/>
        <end position="117"/>
    </location>
</feature>
<dbReference type="InterPro" id="IPR020846">
    <property type="entry name" value="MFS_dom"/>
</dbReference>
<dbReference type="GO" id="GO:0016020">
    <property type="term" value="C:membrane"/>
    <property type="evidence" value="ECO:0007669"/>
    <property type="project" value="UniProtKB-SubCell"/>
</dbReference>
<evidence type="ECO:0000256" key="4">
    <source>
        <dbReference type="ARBA" id="ARBA00022692"/>
    </source>
</evidence>
<evidence type="ECO:0000256" key="7">
    <source>
        <dbReference type="RuleBase" id="RU003346"/>
    </source>
</evidence>
<feature type="transmembrane region" description="Helical" evidence="8">
    <location>
        <begin position="344"/>
        <end position="364"/>
    </location>
</feature>
<feature type="transmembrane region" description="Helical" evidence="8">
    <location>
        <begin position="157"/>
        <end position="175"/>
    </location>
</feature>
<protein>
    <recommendedName>
        <fullName evidence="9">Major facilitator superfamily (MFS) profile domain-containing protein</fullName>
    </recommendedName>
</protein>
<feature type="transmembrane region" description="Helical" evidence="8">
    <location>
        <begin position="123"/>
        <end position="145"/>
    </location>
</feature>
<evidence type="ECO:0000256" key="1">
    <source>
        <dbReference type="ARBA" id="ARBA00004141"/>
    </source>
</evidence>
<evidence type="ECO:0000256" key="8">
    <source>
        <dbReference type="SAM" id="Phobius"/>
    </source>
</evidence>
<dbReference type="Proteomes" id="UP000696280">
    <property type="component" value="Unassembled WGS sequence"/>
</dbReference>
<feature type="transmembrane region" description="Helical" evidence="8">
    <location>
        <begin position="71"/>
        <end position="91"/>
    </location>
</feature>
<dbReference type="PROSITE" id="PS50850">
    <property type="entry name" value="MFS"/>
    <property type="match status" value="1"/>
</dbReference>
<organism evidence="10 11">
    <name type="scientific">Hymenoscyphus fraxineus</name>
    <dbReference type="NCBI Taxonomy" id="746836"/>
    <lineage>
        <taxon>Eukaryota</taxon>
        <taxon>Fungi</taxon>
        <taxon>Dikarya</taxon>
        <taxon>Ascomycota</taxon>
        <taxon>Pezizomycotina</taxon>
        <taxon>Leotiomycetes</taxon>
        <taxon>Helotiales</taxon>
        <taxon>Helotiaceae</taxon>
        <taxon>Hymenoscyphus</taxon>
    </lineage>
</organism>
<feature type="transmembrane region" description="Helical" evidence="8">
    <location>
        <begin position="370"/>
        <end position="397"/>
    </location>
</feature>
<dbReference type="Gene3D" id="1.20.1250.20">
    <property type="entry name" value="MFS general substrate transporter like domains"/>
    <property type="match status" value="1"/>
</dbReference>
<keyword evidence="11" id="KW-1185">Reference proteome</keyword>
<evidence type="ECO:0000313" key="11">
    <source>
        <dbReference type="Proteomes" id="UP000696280"/>
    </source>
</evidence>
<keyword evidence="6 8" id="KW-0472">Membrane</keyword>
<feature type="transmembrane region" description="Helical" evidence="8">
    <location>
        <begin position="312"/>
        <end position="332"/>
    </location>
</feature>
<dbReference type="OrthoDB" id="6612291at2759"/>
<keyword evidence="4 8" id="KW-0812">Transmembrane</keyword>
<dbReference type="NCBIfam" id="TIGR00879">
    <property type="entry name" value="SP"/>
    <property type="match status" value="1"/>
</dbReference>
<comment type="caution">
    <text evidence="10">The sequence shown here is derived from an EMBL/GenBank/DDBJ whole genome shotgun (WGS) entry which is preliminary data.</text>
</comment>